<evidence type="ECO:0000313" key="1">
    <source>
        <dbReference type="EMBL" id="AIA95214.1"/>
    </source>
</evidence>
<protein>
    <submittedName>
        <fullName evidence="1">CAZy families GH29 protein</fullName>
    </submittedName>
</protein>
<name>A0A060CIY8_9LACO</name>
<accession>A0A060CIY8</accession>
<dbReference type="EMBL" id="KF127854">
    <property type="protein sequence ID" value="AIA95214.1"/>
    <property type="molecule type" value="Genomic_DNA"/>
</dbReference>
<organism evidence="1">
    <name type="scientific">uncultured Lactobacillus sp</name>
    <dbReference type="NCBI Taxonomy" id="153152"/>
    <lineage>
        <taxon>Bacteria</taxon>
        <taxon>Bacillati</taxon>
        <taxon>Bacillota</taxon>
        <taxon>Bacilli</taxon>
        <taxon>Lactobacillales</taxon>
        <taxon>Lactobacillaceae</taxon>
        <taxon>Lactobacillus</taxon>
        <taxon>environmental samples</taxon>
    </lineage>
</organism>
<dbReference type="Gene3D" id="3.20.20.80">
    <property type="entry name" value="Glycosidases"/>
    <property type="match status" value="1"/>
</dbReference>
<feature type="non-terminal residue" evidence="1">
    <location>
        <position position="1"/>
    </location>
</feature>
<dbReference type="AlphaFoldDB" id="A0A060CIY8"/>
<sequence length="92" mass="11085">LNKYKNRYFWFFDFDGNWSRTKQKIENFDDLYLMIREKNPNCIIINNTGLENKGKLIHPEIDSVTYEQGKIDNDFISDKEIAFEVCYPINDH</sequence>
<proteinExistence type="predicted"/>
<reference evidence="1" key="1">
    <citation type="journal article" date="2013" name="Environ. Microbiol.">
        <title>Seasonally variable intestinal metagenomes of the red palm weevil (Rhynchophorus ferrugineus).</title>
        <authorList>
            <person name="Jia S."/>
            <person name="Zhang X."/>
            <person name="Zhang G."/>
            <person name="Yin A."/>
            <person name="Zhang S."/>
            <person name="Li F."/>
            <person name="Wang L."/>
            <person name="Zhao D."/>
            <person name="Yun Q."/>
            <person name="Tala"/>
            <person name="Wang J."/>
            <person name="Sun G."/>
            <person name="Baabdullah M."/>
            <person name="Yu X."/>
            <person name="Hu S."/>
            <person name="Al-Mssallem I.S."/>
            <person name="Yu J."/>
        </authorList>
    </citation>
    <scope>NUCLEOTIDE SEQUENCE</scope>
</reference>